<dbReference type="InterPro" id="IPR001647">
    <property type="entry name" value="HTH_TetR"/>
</dbReference>
<keyword evidence="3" id="KW-0804">Transcription</keyword>
<organism evidence="6 7">
    <name type="scientific">Streptomyces millisiae</name>
    <dbReference type="NCBI Taxonomy" id="3075542"/>
    <lineage>
        <taxon>Bacteria</taxon>
        <taxon>Bacillati</taxon>
        <taxon>Actinomycetota</taxon>
        <taxon>Actinomycetes</taxon>
        <taxon>Kitasatosporales</taxon>
        <taxon>Streptomycetaceae</taxon>
        <taxon>Streptomyces</taxon>
    </lineage>
</organism>
<dbReference type="Proteomes" id="UP001183420">
    <property type="component" value="Unassembled WGS sequence"/>
</dbReference>
<dbReference type="SUPFAM" id="SSF46689">
    <property type="entry name" value="Homeodomain-like"/>
    <property type="match status" value="1"/>
</dbReference>
<reference evidence="7" key="1">
    <citation type="submission" date="2023-07" db="EMBL/GenBank/DDBJ databases">
        <title>30 novel species of actinomycetes from the DSMZ collection.</title>
        <authorList>
            <person name="Nouioui I."/>
        </authorList>
    </citation>
    <scope>NUCLEOTIDE SEQUENCE [LARGE SCALE GENOMIC DNA]</scope>
    <source>
        <strain evidence="7">DSM 44918</strain>
    </source>
</reference>
<keyword evidence="2 4" id="KW-0238">DNA-binding</keyword>
<name>A0ABU2M0U0_9ACTN</name>
<evidence type="ECO:0000256" key="2">
    <source>
        <dbReference type="ARBA" id="ARBA00023125"/>
    </source>
</evidence>
<dbReference type="InterPro" id="IPR009057">
    <property type="entry name" value="Homeodomain-like_sf"/>
</dbReference>
<dbReference type="Gene3D" id="1.10.357.10">
    <property type="entry name" value="Tetracycline Repressor, domain 2"/>
    <property type="match status" value="1"/>
</dbReference>
<keyword evidence="7" id="KW-1185">Reference proteome</keyword>
<dbReference type="SUPFAM" id="SSF48498">
    <property type="entry name" value="Tetracyclin repressor-like, C-terminal domain"/>
    <property type="match status" value="1"/>
</dbReference>
<comment type="caution">
    <text evidence="6">The sequence shown here is derived from an EMBL/GenBank/DDBJ whole genome shotgun (WGS) entry which is preliminary data.</text>
</comment>
<feature type="domain" description="HTH tetR-type" evidence="5">
    <location>
        <begin position="12"/>
        <end position="70"/>
    </location>
</feature>
<gene>
    <name evidence="6" type="ORF">RNC47_34695</name>
</gene>
<feature type="DNA-binding region" description="H-T-H motif" evidence="4">
    <location>
        <begin position="33"/>
        <end position="52"/>
    </location>
</feature>
<evidence type="ECO:0000256" key="4">
    <source>
        <dbReference type="PROSITE-ProRule" id="PRU00335"/>
    </source>
</evidence>
<dbReference type="RefSeq" id="WP_311604690.1">
    <property type="nucleotide sequence ID" value="NZ_JAVREM010000111.1"/>
</dbReference>
<dbReference type="InterPro" id="IPR050109">
    <property type="entry name" value="HTH-type_TetR-like_transc_reg"/>
</dbReference>
<evidence type="ECO:0000313" key="7">
    <source>
        <dbReference type="Proteomes" id="UP001183420"/>
    </source>
</evidence>
<evidence type="ECO:0000313" key="6">
    <source>
        <dbReference type="EMBL" id="MDT0323462.1"/>
    </source>
</evidence>
<evidence type="ECO:0000256" key="1">
    <source>
        <dbReference type="ARBA" id="ARBA00023015"/>
    </source>
</evidence>
<accession>A0ABU2M0U0</accession>
<evidence type="ECO:0000256" key="3">
    <source>
        <dbReference type="ARBA" id="ARBA00023163"/>
    </source>
</evidence>
<sequence>MPGTRGRRADARRNATAILDAAVECLSRDPDASVADIAQAAGVGRVTLYGHFASREELLDAVFARAMREADAALDSLDLEGDPRQAMVLLIRSSWRIVDRSRALLVAAERGLPHGRIRELHQRPLHRIERLIERGREQGEFRTDMPVAWLSAAFYGVLHTTADEITAGRLDEADAPGALTGILLAAFTPPGQPVPTAD</sequence>
<evidence type="ECO:0000259" key="5">
    <source>
        <dbReference type="PROSITE" id="PS50977"/>
    </source>
</evidence>
<dbReference type="EMBL" id="JAVREM010000111">
    <property type="protein sequence ID" value="MDT0323462.1"/>
    <property type="molecule type" value="Genomic_DNA"/>
</dbReference>
<dbReference type="PANTHER" id="PTHR30055">
    <property type="entry name" value="HTH-TYPE TRANSCRIPTIONAL REGULATOR RUTR"/>
    <property type="match status" value="1"/>
</dbReference>
<dbReference type="InterPro" id="IPR036271">
    <property type="entry name" value="Tet_transcr_reg_TetR-rel_C_sf"/>
</dbReference>
<keyword evidence="1" id="KW-0805">Transcription regulation</keyword>
<proteinExistence type="predicted"/>
<protein>
    <submittedName>
        <fullName evidence="6">TetR/AcrR family transcriptional regulator</fullName>
    </submittedName>
</protein>
<dbReference type="PROSITE" id="PS50977">
    <property type="entry name" value="HTH_TETR_2"/>
    <property type="match status" value="1"/>
</dbReference>
<dbReference type="PANTHER" id="PTHR30055:SF234">
    <property type="entry name" value="HTH-TYPE TRANSCRIPTIONAL REGULATOR BETI"/>
    <property type="match status" value="1"/>
</dbReference>
<dbReference type="Pfam" id="PF00440">
    <property type="entry name" value="TetR_N"/>
    <property type="match status" value="1"/>
</dbReference>